<keyword evidence="8" id="KW-1185">Reference proteome</keyword>
<evidence type="ECO:0000259" key="6">
    <source>
        <dbReference type="PROSITE" id="PS51352"/>
    </source>
</evidence>
<evidence type="ECO:0000313" key="8">
    <source>
        <dbReference type="Proteomes" id="UP000001601"/>
    </source>
</evidence>
<name>A3XLM7_LEEBM</name>
<keyword evidence="2" id="KW-0201">Cytochrome c-type biogenesis</keyword>
<keyword evidence="4" id="KW-0676">Redox-active center</keyword>
<sequence length="380" mass="42501">MNKYFLALAATMLLISCGSDGNFKITGTTPDINNGTYVYLQKIDINNQILNVDTTVIKDGKFSFTEDPVENSELMALSFQKIRGNVFFISENEEISIKAYKDSLYTSEVDGGVENDVFKLYYDDVVTSNNEKQRLQQEGMAAMQNGDTAKVNIIRNEFEQINEADTRRRIKLIKDHPDRFISIISLSELVGTRAIESSEAEELFENLDASLKETKKGKRLNEMIAKLKSQEAAAAQAEIGNKAPAFTAPTPEGEELALADAMGSKYTIIDFWASWCKPCRQENPNVVSVYNTYHDKGLNIISVSLDRASAKDKWLAAIENDKMDWFHVSNLMEWQDPVARKYGVTAIPATYLIDAEGVIIDKNLRGEALVAKMQELLGEG</sequence>
<keyword evidence="7" id="KW-0449">Lipoprotein</keyword>
<evidence type="ECO:0000256" key="4">
    <source>
        <dbReference type="ARBA" id="ARBA00023284"/>
    </source>
</evidence>
<dbReference type="InterPro" id="IPR050553">
    <property type="entry name" value="Thioredoxin_ResA/DsbE_sf"/>
</dbReference>
<protein>
    <submittedName>
        <fullName evidence="7">Putative lipoprotein/thioderoxin</fullName>
    </submittedName>
</protein>
<evidence type="ECO:0000256" key="5">
    <source>
        <dbReference type="SAM" id="SignalP"/>
    </source>
</evidence>
<dbReference type="InterPro" id="IPR000866">
    <property type="entry name" value="AhpC/TSA"/>
</dbReference>
<dbReference type="InterPro" id="IPR013766">
    <property type="entry name" value="Thioredoxin_domain"/>
</dbReference>
<dbReference type="STRING" id="398720.MED217_11819"/>
<dbReference type="Proteomes" id="UP000001601">
    <property type="component" value="Unassembled WGS sequence"/>
</dbReference>
<comment type="caution">
    <text evidence="7">The sequence shown here is derived from an EMBL/GenBank/DDBJ whole genome shotgun (WGS) entry which is preliminary data.</text>
</comment>
<keyword evidence="5" id="KW-0732">Signal</keyword>
<dbReference type="InterPro" id="IPR025380">
    <property type="entry name" value="DUF4369"/>
</dbReference>
<organism evidence="7 8">
    <name type="scientific">Leeuwenhoekiella blandensis (strain CECT 7118 / CCUG 51940 / KCTC 22103 / MED217)</name>
    <name type="common">Flavobacterium sp. (strain MED217)</name>
    <dbReference type="NCBI Taxonomy" id="398720"/>
    <lineage>
        <taxon>Bacteria</taxon>
        <taxon>Pseudomonadati</taxon>
        <taxon>Bacteroidota</taxon>
        <taxon>Flavobacteriia</taxon>
        <taxon>Flavobacteriales</taxon>
        <taxon>Flavobacteriaceae</taxon>
        <taxon>Leeuwenhoekiella</taxon>
    </lineage>
</organism>
<dbReference type="GO" id="GO:0017004">
    <property type="term" value="P:cytochrome complex assembly"/>
    <property type="evidence" value="ECO:0007669"/>
    <property type="project" value="UniProtKB-KW"/>
</dbReference>
<dbReference type="eggNOG" id="COG0526">
    <property type="taxonomic scope" value="Bacteria"/>
</dbReference>
<dbReference type="OrthoDB" id="1069091at2"/>
<dbReference type="GO" id="GO:0016491">
    <property type="term" value="F:oxidoreductase activity"/>
    <property type="evidence" value="ECO:0007669"/>
    <property type="project" value="InterPro"/>
</dbReference>
<feature type="chain" id="PRO_5002664172" evidence="5">
    <location>
        <begin position="22"/>
        <end position="380"/>
    </location>
</feature>
<dbReference type="PROSITE" id="PS51257">
    <property type="entry name" value="PROKAR_LIPOPROTEIN"/>
    <property type="match status" value="1"/>
</dbReference>
<dbReference type="AlphaFoldDB" id="A3XLM7"/>
<reference evidence="7 8" key="1">
    <citation type="journal article" date="2007" name="Nature">
        <title>Light stimulates growth of proteorhodopsin-containing marine Flavobacteria.</title>
        <authorList>
            <person name="Gomez-Consarnau L."/>
            <person name="Gonzalez J.M."/>
            <person name="Coll-Llado M."/>
            <person name="Gourdon P."/>
            <person name="Pascher T."/>
            <person name="Neutze R."/>
            <person name="Pedros-Alio C."/>
            <person name="Pinhassi J."/>
        </authorList>
    </citation>
    <scope>NUCLEOTIDE SEQUENCE [LARGE SCALE GENOMIC DNA]</scope>
    <source>
        <strain evidence="7 8">MED217</strain>
    </source>
</reference>
<feature type="signal peptide" evidence="5">
    <location>
        <begin position="1"/>
        <end position="21"/>
    </location>
</feature>
<dbReference type="InterPro" id="IPR036249">
    <property type="entry name" value="Thioredoxin-like_sf"/>
</dbReference>
<keyword evidence="3" id="KW-1015">Disulfide bond</keyword>
<dbReference type="PANTHER" id="PTHR42852:SF6">
    <property type="entry name" value="THIOL:DISULFIDE INTERCHANGE PROTEIN DSBE"/>
    <property type="match status" value="1"/>
</dbReference>
<evidence type="ECO:0000256" key="1">
    <source>
        <dbReference type="ARBA" id="ARBA00004196"/>
    </source>
</evidence>
<evidence type="ECO:0000256" key="2">
    <source>
        <dbReference type="ARBA" id="ARBA00022748"/>
    </source>
</evidence>
<feature type="domain" description="Thioredoxin" evidence="6">
    <location>
        <begin position="237"/>
        <end position="380"/>
    </location>
</feature>
<dbReference type="CDD" id="cd02966">
    <property type="entry name" value="TlpA_like_family"/>
    <property type="match status" value="1"/>
</dbReference>
<dbReference type="PANTHER" id="PTHR42852">
    <property type="entry name" value="THIOL:DISULFIDE INTERCHANGE PROTEIN DSBE"/>
    <property type="match status" value="1"/>
</dbReference>
<accession>A3XLM7</accession>
<dbReference type="HOGENOM" id="CLU_042529_1_0_10"/>
<evidence type="ECO:0000256" key="3">
    <source>
        <dbReference type="ARBA" id="ARBA00023157"/>
    </source>
</evidence>
<comment type="subcellular location">
    <subcellularLocation>
        <location evidence="1">Cell envelope</location>
    </subcellularLocation>
</comment>
<dbReference type="PROSITE" id="PS51352">
    <property type="entry name" value="THIOREDOXIN_2"/>
    <property type="match status" value="1"/>
</dbReference>
<dbReference type="RefSeq" id="WP_009780730.1">
    <property type="nucleotide sequence ID" value="NZ_CH672395.1"/>
</dbReference>
<dbReference type="SUPFAM" id="SSF52833">
    <property type="entry name" value="Thioredoxin-like"/>
    <property type="match status" value="1"/>
</dbReference>
<dbReference type="GO" id="GO:0030313">
    <property type="term" value="C:cell envelope"/>
    <property type="evidence" value="ECO:0007669"/>
    <property type="project" value="UniProtKB-SubCell"/>
</dbReference>
<proteinExistence type="predicted"/>
<dbReference type="Gene3D" id="3.40.30.10">
    <property type="entry name" value="Glutaredoxin"/>
    <property type="match status" value="1"/>
</dbReference>
<dbReference type="Pfam" id="PF14289">
    <property type="entry name" value="DUF4369"/>
    <property type="match status" value="1"/>
</dbReference>
<evidence type="ECO:0000313" key="7">
    <source>
        <dbReference type="EMBL" id="EAQ49541.1"/>
    </source>
</evidence>
<dbReference type="GO" id="GO:0016209">
    <property type="term" value="F:antioxidant activity"/>
    <property type="evidence" value="ECO:0007669"/>
    <property type="project" value="InterPro"/>
</dbReference>
<dbReference type="Pfam" id="PF00578">
    <property type="entry name" value="AhpC-TSA"/>
    <property type="match status" value="1"/>
</dbReference>
<gene>
    <name evidence="7" type="ORF">MED217_11819</name>
</gene>
<dbReference type="EMBL" id="AANC01000004">
    <property type="protein sequence ID" value="EAQ49541.1"/>
    <property type="molecule type" value="Genomic_DNA"/>
</dbReference>